<reference evidence="3" key="1">
    <citation type="submission" date="2025-08" db="UniProtKB">
        <authorList>
            <consortium name="RefSeq"/>
        </authorList>
    </citation>
    <scope>IDENTIFICATION</scope>
    <source>
        <tissue evidence="3">Blood</tissue>
    </source>
</reference>
<evidence type="ECO:0000313" key="2">
    <source>
        <dbReference type="Proteomes" id="UP001652583"/>
    </source>
</evidence>
<keyword evidence="2" id="KW-1185">Reference proteome</keyword>
<keyword evidence="1" id="KW-0812">Transmembrane</keyword>
<dbReference type="RefSeq" id="XP_053062864.1">
    <property type="nucleotide sequence ID" value="XM_053206889.1"/>
</dbReference>
<dbReference type="Proteomes" id="UP001652583">
    <property type="component" value="Chromosome D2"/>
</dbReference>
<name>A0ABM3NTW5_ACIJB</name>
<proteinExistence type="predicted"/>
<organism evidence="2 3">
    <name type="scientific">Acinonyx jubatus</name>
    <name type="common">Cheetah</name>
    <dbReference type="NCBI Taxonomy" id="32536"/>
    <lineage>
        <taxon>Eukaryota</taxon>
        <taxon>Metazoa</taxon>
        <taxon>Chordata</taxon>
        <taxon>Craniata</taxon>
        <taxon>Vertebrata</taxon>
        <taxon>Euteleostomi</taxon>
        <taxon>Mammalia</taxon>
        <taxon>Eutheria</taxon>
        <taxon>Laurasiatheria</taxon>
        <taxon>Carnivora</taxon>
        <taxon>Feliformia</taxon>
        <taxon>Felidae</taxon>
        <taxon>Felinae</taxon>
        <taxon>Acinonyx</taxon>
    </lineage>
</organism>
<protein>
    <submittedName>
        <fullName evidence="3">Uncharacterized protein LOC128312561</fullName>
    </submittedName>
</protein>
<feature type="transmembrane region" description="Helical" evidence="1">
    <location>
        <begin position="120"/>
        <end position="139"/>
    </location>
</feature>
<keyword evidence="1" id="KW-1133">Transmembrane helix</keyword>
<keyword evidence="1" id="KW-0472">Membrane</keyword>
<feature type="transmembrane region" description="Helical" evidence="1">
    <location>
        <begin position="151"/>
        <end position="172"/>
    </location>
</feature>
<gene>
    <name evidence="3" type="primary">LOC128312561</name>
</gene>
<accession>A0ABM3NTW5</accession>
<dbReference type="GeneID" id="128312561"/>
<sequence>MAECRPHPGTLADPAAAGALRLRPGATRPRKSSRDGVAAAFQGLWKITTHIWHQASALRTLFQHQQRWPFSGVSWDQVALTVSTKCPSSSGTAFPCVAPEPPGPHSVPGDSPFPPEHRQVWSCGVAAFAFPLFTVLMAFKPSPFSFLLSPLSLFSLVPVPVSNFLLSLQLLLRRGAFPAFFPPPQSPSSTHKSSSLTSTASHSPSSPLCAAPAEFCGSGCADCCVNPPISFLGV</sequence>
<evidence type="ECO:0000313" key="3">
    <source>
        <dbReference type="RefSeq" id="XP_053062864.1"/>
    </source>
</evidence>
<evidence type="ECO:0000256" key="1">
    <source>
        <dbReference type="SAM" id="Phobius"/>
    </source>
</evidence>